<evidence type="ECO:0000256" key="8">
    <source>
        <dbReference type="ARBA" id="ARBA00023239"/>
    </source>
</evidence>
<dbReference type="NCBIfam" id="NF000582">
    <property type="entry name" value="PRK00006.1"/>
    <property type="match status" value="1"/>
</dbReference>
<dbReference type="Gene3D" id="3.10.129.10">
    <property type="entry name" value="Hotdog Thioesterase"/>
    <property type="match status" value="1"/>
</dbReference>
<dbReference type="GO" id="GO:0019171">
    <property type="term" value="F:(3R)-hydroxyacyl-[acyl-carrier-protein] dehydratase activity"/>
    <property type="evidence" value="ECO:0007669"/>
    <property type="project" value="UniProtKB-EC"/>
</dbReference>
<dbReference type="HAMAP" id="MF_00406">
    <property type="entry name" value="FabZ"/>
    <property type="match status" value="1"/>
</dbReference>
<dbReference type="InterPro" id="IPR010084">
    <property type="entry name" value="FabZ"/>
</dbReference>
<dbReference type="CDD" id="cd01288">
    <property type="entry name" value="FabZ"/>
    <property type="match status" value="1"/>
</dbReference>
<dbReference type="PANTHER" id="PTHR30272">
    <property type="entry name" value="3-HYDROXYACYL-[ACYL-CARRIER-PROTEIN] DEHYDRATASE"/>
    <property type="match status" value="1"/>
</dbReference>
<comment type="similarity">
    <text evidence="3 10">Belongs to the thioester dehydratase family. FabZ subfamily.</text>
</comment>
<keyword evidence="8 10" id="KW-0456">Lyase</keyword>
<dbReference type="EC" id="4.2.1.59" evidence="10"/>
<keyword evidence="5 10" id="KW-0444">Lipid biosynthesis</keyword>
<keyword evidence="6 10" id="KW-0441">Lipid A biosynthesis</keyword>
<evidence type="ECO:0000256" key="6">
    <source>
        <dbReference type="ARBA" id="ARBA00022556"/>
    </source>
</evidence>
<evidence type="ECO:0000313" key="12">
    <source>
        <dbReference type="Proteomes" id="UP001166402"/>
    </source>
</evidence>
<protein>
    <recommendedName>
        <fullName evidence="10">3-hydroxyacyl-[acyl-carrier-protein] dehydratase FabZ</fullName>
        <ecNumber evidence="10">4.2.1.59</ecNumber>
    </recommendedName>
    <alternativeName>
        <fullName evidence="10">(3R)-hydroxymyristoyl-[acyl-carrier-protein] dehydratase</fullName>
        <shortName evidence="10">(3R)-hydroxymyristoyl-ACP dehydrase</shortName>
    </alternativeName>
    <alternativeName>
        <fullName evidence="10">Beta-hydroxyacyl-ACP dehydratase</fullName>
    </alternativeName>
</protein>
<evidence type="ECO:0000256" key="7">
    <source>
        <dbReference type="ARBA" id="ARBA00023098"/>
    </source>
</evidence>
<comment type="catalytic activity">
    <reaction evidence="1 10">
        <text>a (3R)-hydroxyacyl-[ACP] = a (2E)-enoyl-[ACP] + H2O</text>
        <dbReference type="Rhea" id="RHEA:13097"/>
        <dbReference type="Rhea" id="RHEA-COMP:9925"/>
        <dbReference type="Rhea" id="RHEA-COMP:9945"/>
        <dbReference type="ChEBI" id="CHEBI:15377"/>
        <dbReference type="ChEBI" id="CHEBI:78784"/>
        <dbReference type="ChEBI" id="CHEBI:78827"/>
        <dbReference type="EC" id="4.2.1.59"/>
    </reaction>
</comment>
<evidence type="ECO:0000256" key="4">
    <source>
        <dbReference type="ARBA" id="ARBA00022490"/>
    </source>
</evidence>
<reference evidence="11" key="1">
    <citation type="submission" date="2021-03" db="EMBL/GenBank/DDBJ databases">
        <title>Genomic Encyclopedia of Type Strains, Phase IV (KMG-IV): sequencing the most valuable type-strain genomes for metagenomic binning, comparative biology and taxonomic classification.</title>
        <authorList>
            <person name="Goeker M."/>
        </authorList>
    </citation>
    <scope>NUCLEOTIDE SEQUENCE</scope>
    <source>
        <strain evidence="11">DSM 101588</strain>
    </source>
</reference>
<proteinExistence type="inferred from homology"/>
<organism evidence="11 12">
    <name type="scientific">Thermoanaerobacterium butyriciformans</name>
    <dbReference type="NCBI Taxonomy" id="1702242"/>
    <lineage>
        <taxon>Bacteria</taxon>
        <taxon>Bacillati</taxon>
        <taxon>Bacillota</taxon>
        <taxon>Clostridia</taxon>
        <taxon>Thermoanaerobacterales</taxon>
        <taxon>Thermoanaerobacteraceae</taxon>
        <taxon>Thermoanaerobacterium</taxon>
    </lineage>
</organism>
<dbReference type="PANTHER" id="PTHR30272:SF1">
    <property type="entry name" value="3-HYDROXYACYL-[ACYL-CARRIER-PROTEIN] DEHYDRATASE"/>
    <property type="match status" value="1"/>
</dbReference>
<dbReference type="RefSeq" id="WP_209454222.1">
    <property type="nucleotide sequence ID" value="NZ_JAGGLT010000021.1"/>
</dbReference>
<gene>
    <name evidence="10" type="primary">fabZ</name>
    <name evidence="11" type="ORF">J2Z80_001993</name>
</gene>
<evidence type="ECO:0000256" key="1">
    <source>
        <dbReference type="ARBA" id="ARBA00001055"/>
    </source>
</evidence>
<feature type="active site" evidence="10">
    <location>
        <position position="48"/>
    </location>
</feature>
<dbReference type="EMBL" id="JAGGLT010000021">
    <property type="protein sequence ID" value="MBP2072462.1"/>
    <property type="molecule type" value="Genomic_DNA"/>
</dbReference>
<evidence type="ECO:0000256" key="10">
    <source>
        <dbReference type="HAMAP-Rule" id="MF_00406"/>
    </source>
</evidence>
<dbReference type="InterPro" id="IPR013114">
    <property type="entry name" value="FabA_FabZ"/>
</dbReference>
<evidence type="ECO:0000256" key="2">
    <source>
        <dbReference type="ARBA" id="ARBA00004496"/>
    </source>
</evidence>
<comment type="function">
    <text evidence="9 10">Involved in unsaturated fatty acids biosynthesis. Catalyzes the dehydration of short chain beta-hydroxyacyl-ACPs and long chain saturated and unsaturated beta-hydroxyacyl-ACPs.</text>
</comment>
<comment type="caution">
    <text evidence="11">The sequence shown here is derived from an EMBL/GenBank/DDBJ whole genome shotgun (WGS) entry which is preliminary data.</text>
</comment>
<sequence>MLDNEEIREVIPHRYPFLMIDKVLEIEDNKKAVGIKSVSANEPYFQGHFPGNPIMPGVLIVEAMAQLGGITVMYGKDNNNMIGLFTGINKCKFKRVVKPGDQLRIEVEIISSKLNLVKAKGIATVDGELAAEAEISFMLVEKN</sequence>
<dbReference type="Pfam" id="PF07977">
    <property type="entry name" value="FabA"/>
    <property type="match status" value="1"/>
</dbReference>
<evidence type="ECO:0000256" key="9">
    <source>
        <dbReference type="ARBA" id="ARBA00025049"/>
    </source>
</evidence>
<evidence type="ECO:0000256" key="3">
    <source>
        <dbReference type="ARBA" id="ARBA00009174"/>
    </source>
</evidence>
<comment type="subcellular location">
    <subcellularLocation>
        <location evidence="2 10">Cytoplasm</location>
    </subcellularLocation>
</comment>
<name>A0ABS4NFM1_9THEO</name>
<dbReference type="Proteomes" id="UP001166402">
    <property type="component" value="Unassembled WGS sequence"/>
</dbReference>
<dbReference type="NCBIfam" id="TIGR01750">
    <property type="entry name" value="fabZ"/>
    <property type="match status" value="1"/>
</dbReference>
<keyword evidence="12" id="KW-1185">Reference proteome</keyword>
<dbReference type="InterPro" id="IPR029069">
    <property type="entry name" value="HotDog_dom_sf"/>
</dbReference>
<keyword evidence="7 10" id="KW-0443">Lipid metabolism</keyword>
<dbReference type="SUPFAM" id="SSF54637">
    <property type="entry name" value="Thioesterase/thiol ester dehydrase-isomerase"/>
    <property type="match status" value="1"/>
</dbReference>
<evidence type="ECO:0000313" key="11">
    <source>
        <dbReference type="EMBL" id="MBP2072462.1"/>
    </source>
</evidence>
<evidence type="ECO:0000256" key="5">
    <source>
        <dbReference type="ARBA" id="ARBA00022516"/>
    </source>
</evidence>
<keyword evidence="4 10" id="KW-0963">Cytoplasm</keyword>
<accession>A0ABS4NFM1</accession>